<dbReference type="PROSITE" id="PS51186">
    <property type="entry name" value="GNAT"/>
    <property type="match status" value="1"/>
</dbReference>
<evidence type="ECO:0000259" key="1">
    <source>
        <dbReference type="PROSITE" id="PS51186"/>
    </source>
</evidence>
<keyword evidence="3" id="KW-1185">Reference proteome</keyword>
<dbReference type="PANTHER" id="PTHR43441:SF10">
    <property type="entry name" value="ACETYLTRANSFERASE"/>
    <property type="match status" value="1"/>
</dbReference>
<accession>A0A496PHY7</accession>
<sequence>MKAADVPVQLPAAPPVLLSDGLRLRAYTDADAQLVRQVVDDPLIPLITTVPTTNDPRLIAEYIARQHSRLATGQGIQMVVAERDSDRAVGQAGFSVQGHGRLSVGYWIAPAHRRKGYAAAALALLSDWALTLPGLGRLELYVEPWNQGSWRAAEAAGFEREGLLRAWETVGQTRVDMFMYSRLP</sequence>
<dbReference type="GO" id="GO:0005737">
    <property type="term" value="C:cytoplasm"/>
    <property type="evidence" value="ECO:0007669"/>
    <property type="project" value="TreeGrafter"/>
</dbReference>
<dbReference type="SUPFAM" id="SSF55729">
    <property type="entry name" value="Acyl-CoA N-acyltransferases (Nat)"/>
    <property type="match status" value="1"/>
</dbReference>
<dbReference type="AlphaFoldDB" id="A0A496PHY7"/>
<evidence type="ECO:0000313" key="2">
    <source>
        <dbReference type="EMBL" id="RKW70103.1"/>
    </source>
</evidence>
<organism evidence="2 3">
    <name type="scientific">Galactobacter caseinivorans</name>
    <dbReference type="NCBI Taxonomy" id="2676123"/>
    <lineage>
        <taxon>Bacteria</taxon>
        <taxon>Bacillati</taxon>
        <taxon>Actinomycetota</taxon>
        <taxon>Actinomycetes</taxon>
        <taxon>Micrococcales</taxon>
        <taxon>Micrococcaceae</taxon>
        <taxon>Galactobacter</taxon>
    </lineage>
</organism>
<dbReference type="Proteomes" id="UP000273119">
    <property type="component" value="Unassembled WGS sequence"/>
</dbReference>
<dbReference type="GO" id="GO:0008999">
    <property type="term" value="F:protein-N-terminal-alanine acetyltransferase activity"/>
    <property type="evidence" value="ECO:0007669"/>
    <property type="project" value="TreeGrafter"/>
</dbReference>
<protein>
    <submittedName>
        <fullName evidence="2">N-acetyltransferase</fullName>
    </submittedName>
</protein>
<dbReference type="Gene3D" id="3.40.630.30">
    <property type="match status" value="1"/>
</dbReference>
<dbReference type="RefSeq" id="WP_121485291.1">
    <property type="nucleotide sequence ID" value="NZ_QQXL01000005.1"/>
</dbReference>
<dbReference type="Pfam" id="PF13302">
    <property type="entry name" value="Acetyltransf_3"/>
    <property type="match status" value="1"/>
</dbReference>
<dbReference type="PANTHER" id="PTHR43441">
    <property type="entry name" value="RIBOSOMAL-PROTEIN-SERINE ACETYLTRANSFERASE"/>
    <property type="match status" value="1"/>
</dbReference>
<dbReference type="GO" id="GO:1990189">
    <property type="term" value="F:protein N-terminal-serine acetyltransferase activity"/>
    <property type="evidence" value="ECO:0007669"/>
    <property type="project" value="TreeGrafter"/>
</dbReference>
<comment type="caution">
    <text evidence="2">The sequence shown here is derived from an EMBL/GenBank/DDBJ whole genome shotgun (WGS) entry which is preliminary data.</text>
</comment>
<gene>
    <name evidence="2" type="ORF">DWQ67_09090</name>
</gene>
<evidence type="ECO:0000313" key="3">
    <source>
        <dbReference type="Proteomes" id="UP000273119"/>
    </source>
</evidence>
<feature type="domain" description="N-acetyltransferase" evidence="1">
    <location>
        <begin position="22"/>
        <end position="184"/>
    </location>
</feature>
<dbReference type="EMBL" id="QQXL01000005">
    <property type="protein sequence ID" value="RKW70103.1"/>
    <property type="molecule type" value="Genomic_DNA"/>
</dbReference>
<proteinExistence type="predicted"/>
<dbReference type="InterPro" id="IPR016181">
    <property type="entry name" value="Acyl_CoA_acyltransferase"/>
</dbReference>
<name>A0A496PHY7_9MICC</name>
<dbReference type="InterPro" id="IPR051908">
    <property type="entry name" value="Ribosomal_N-acetyltransferase"/>
</dbReference>
<dbReference type="InterPro" id="IPR000182">
    <property type="entry name" value="GNAT_dom"/>
</dbReference>
<reference evidence="2 3" key="1">
    <citation type="submission" date="2018-07" db="EMBL/GenBank/DDBJ databases">
        <title>Arthrobacter sp. nov., isolated from raw cow's milk with high bacterial count.</title>
        <authorList>
            <person name="Hahne J."/>
            <person name="Isele D."/>
            <person name="Lipski A."/>
        </authorList>
    </citation>
    <scope>NUCLEOTIDE SEQUENCE [LARGE SCALE GENOMIC DNA]</scope>
    <source>
        <strain evidence="2 3">JZ R-183</strain>
    </source>
</reference>
<keyword evidence="2" id="KW-0808">Transferase</keyword>